<dbReference type="PANTHER" id="PTHR22760">
    <property type="entry name" value="GLYCOSYLTRANSFERASE"/>
    <property type="match status" value="1"/>
</dbReference>
<comment type="caution">
    <text evidence="10">The sequence shown here is derived from an EMBL/GenBank/DDBJ whole genome shotgun (WGS) entry which is preliminary data.</text>
</comment>
<gene>
    <name evidence="10" type="ORF">ABB37_05041</name>
</gene>
<evidence type="ECO:0000256" key="7">
    <source>
        <dbReference type="ARBA" id="ARBA00023136"/>
    </source>
</evidence>
<evidence type="ECO:0000256" key="8">
    <source>
        <dbReference type="RuleBase" id="RU363075"/>
    </source>
</evidence>
<reference evidence="10 11" key="1">
    <citation type="submission" date="2015-07" db="EMBL/GenBank/DDBJ databases">
        <title>High-quality genome of monoxenous trypanosomatid Leptomonas pyrrhocoris.</title>
        <authorList>
            <person name="Flegontov P."/>
            <person name="Butenko A."/>
            <person name="Firsov S."/>
            <person name="Vlcek C."/>
            <person name="Logacheva M.D."/>
            <person name="Field M."/>
            <person name="Filatov D."/>
            <person name="Flegontova O."/>
            <person name="Gerasimov E."/>
            <person name="Jackson A.P."/>
            <person name="Kelly S."/>
            <person name="Opperdoes F."/>
            <person name="O'Reilly A."/>
            <person name="Votypka J."/>
            <person name="Yurchenko V."/>
            <person name="Lukes J."/>
        </authorList>
    </citation>
    <scope>NUCLEOTIDE SEQUENCE [LARGE SCALE GENOMIC DNA]</scope>
    <source>
        <strain evidence="10">H10</strain>
    </source>
</reference>
<dbReference type="GeneID" id="26905332"/>
<keyword evidence="7 8" id="KW-0472">Membrane</keyword>
<evidence type="ECO:0000313" key="10">
    <source>
        <dbReference type="EMBL" id="KPA80014.1"/>
    </source>
</evidence>
<dbReference type="PANTHER" id="PTHR22760:SF4">
    <property type="entry name" value="GPI MANNOSYLTRANSFERASE 3"/>
    <property type="match status" value="1"/>
</dbReference>
<dbReference type="RefSeq" id="XP_015658453.1">
    <property type="nucleotide sequence ID" value="XM_015802937.1"/>
</dbReference>
<comment type="subcellular location">
    <subcellularLocation>
        <location evidence="1 8">Endoplasmic reticulum membrane</location>
        <topology evidence="1 8">Multi-pass membrane protein</topology>
    </subcellularLocation>
</comment>
<proteinExistence type="inferred from homology"/>
<dbReference type="VEuPathDB" id="TriTrypDB:LpyrH10_09_1410"/>
<evidence type="ECO:0000256" key="2">
    <source>
        <dbReference type="ARBA" id="ARBA00022676"/>
    </source>
</evidence>
<dbReference type="GO" id="GO:0000026">
    <property type="term" value="F:alpha-1,2-mannosyltransferase activity"/>
    <property type="evidence" value="ECO:0007669"/>
    <property type="project" value="TreeGrafter"/>
</dbReference>
<sequence>MDVLCWFSHFPRPLWSWKLLTALFLYRLLLCLTVRTAESPDEWWQSEEVAYFMVFGRGHLTWEWEEGIRSYVFPLLFAAPLFLLKWTGIDSAWTVWASSRCVQSLLFFAHDCAMLALAQRLDYLVHKAKKNPSAVAKTTHTVASRSPTIASVTLAILVVEWFLNYDGVRCYSNVAESLFFLLALYHQTYKGFLFWAGVACAMRVTAAFALLPIFAFHAYQTCRQKGLTRGVFYLLLITFGMGLGIGLAVCAVDFVFYRRVVITPLRFLRFNILMDVSRYYGVQPAYWYVALLPVLTAPFSIFLLWWPSAWSRLPSENASRPSTGGAPTFLSGGAAAAAAAAATSSVAFARPRPVRREIRRWAIVAAFTLLCHSAVAHKEMRFVYLLLPLVLLFSSVVVAMGCTTMPPPLAPRLNWYGLRVPSASTTRRLFSAFWFVSAFLLLCALYGYRRGGPTMFRELRNAPGHFRHLEVLTHCYATPGYAHVHGKVDVLEWVDCPMKLDPQTLVREVTQDRLFTEQPKSYALWRYLRRRSPLTFSAMRAGKEDGKLSEEVWWREVQRLMPADVAPALPGGLILFHNAAKKLEGELLVPMGYRLDKVVAHAPYSFEPNEDRTIELWVRDAA</sequence>
<feature type="signal peptide" evidence="9">
    <location>
        <begin position="1"/>
        <end position="16"/>
    </location>
</feature>
<keyword evidence="4 8" id="KW-0812">Transmembrane</keyword>
<keyword evidence="2 8" id="KW-0328">Glycosyltransferase</keyword>
<dbReference type="OMA" id="HEWPDYL"/>
<keyword evidence="11" id="KW-1185">Reference proteome</keyword>
<dbReference type="Proteomes" id="UP000037923">
    <property type="component" value="Unassembled WGS sequence"/>
</dbReference>
<keyword evidence="6 8" id="KW-1133">Transmembrane helix</keyword>
<dbReference type="EMBL" id="LGTL01000009">
    <property type="protein sequence ID" value="KPA80014.1"/>
    <property type="molecule type" value="Genomic_DNA"/>
</dbReference>
<feature type="transmembrane region" description="Helical" evidence="8">
    <location>
        <begin position="382"/>
        <end position="409"/>
    </location>
</feature>
<protein>
    <recommendedName>
        <fullName evidence="8">Mannosyltransferase</fullName>
        <ecNumber evidence="8">2.4.1.-</ecNumber>
    </recommendedName>
</protein>
<evidence type="ECO:0000256" key="1">
    <source>
        <dbReference type="ARBA" id="ARBA00004477"/>
    </source>
</evidence>
<evidence type="ECO:0000256" key="5">
    <source>
        <dbReference type="ARBA" id="ARBA00022824"/>
    </source>
</evidence>
<evidence type="ECO:0000256" key="4">
    <source>
        <dbReference type="ARBA" id="ARBA00022692"/>
    </source>
</evidence>
<dbReference type="OrthoDB" id="416834at2759"/>
<dbReference type="InterPro" id="IPR005599">
    <property type="entry name" value="GPI_mannosylTrfase"/>
</dbReference>
<keyword evidence="5 8" id="KW-0256">Endoplasmic reticulum</keyword>
<organism evidence="10 11">
    <name type="scientific">Leptomonas pyrrhocoris</name>
    <name type="common">Firebug parasite</name>
    <dbReference type="NCBI Taxonomy" id="157538"/>
    <lineage>
        <taxon>Eukaryota</taxon>
        <taxon>Discoba</taxon>
        <taxon>Euglenozoa</taxon>
        <taxon>Kinetoplastea</taxon>
        <taxon>Metakinetoplastina</taxon>
        <taxon>Trypanosomatida</taxon>
        <taxon>Trypanosomatidae</taxon>
        <taxon>Leishmaniinae</taxon>
        <taxon>Leptomonas</taxon>
    </lineage>
</organism>
<evidence type="ECO:0000256" key="3">
    <source>
        <dbReference type="ARBA" id="ARBA00022679"/>
    </source>
</evidence>
<comment type="similarity">
    <text evidence="8">Belongs to the glycosyltransferase 22 family.</text>
</comment>
<dbReference type="Pfam" id="PF03901">
    <property type="entry name" value="Glyco_transf_22"/>
    <property type="match status" value="1"/>
</dbReference>
<dbReference type="EC" id="2.4.1.-" evidence="8"/>
<dbReference type="AlphaFoldDB" id="A0A0N0DV90"/>
<feature type="transmembrane region" description="Helical" evidence="8">
    <location>
        <begin position="231"/>
        <end position="257"/>
    </location>
</feature>
<dbReference type="GO" id="GO:0005789">
    <property type="term" value="C:endoplasmic reticulum membrane"/>
    <property type="evidence" value="ECO:0007669"/>
    <property type="project" value="UniProtKB-SubCell"/>
</dbReference>
<evidence type="ECO:0000256" key="6">
    <source>
        <dbReference type="ARBA" id="ARBA00022989"/>
    </source>
</evidence>
<accession>A0A0N0DV90</accession>
<keyword evidence="3" id="KW-0808">Transferase</keyword>
<feature type="transmembrane region" description="Helical" evidence="8">
    <location>
        <begin position="429"/>
        <end position="448"/>
    </location>
</feature>
<evidence type="ECO:0000313" key="11">
    <source>
        <dbReference type="Proteomes" id="UP000037923"/>
    </source>
</evidence>
<feature type="transmembrane region" description="Helical" evidence="8">
    <location>
        <begin position="327"/>
        <end position="346"/>
    </location>
</feature>
<keyword evidence="9" id="KW-0732">Signal</keyword>
<evidence type="ECO:0000256" key="9">
    <source>
        <dbReference type="SAM" id="SignalP"/>
    </source>
</evidence>
<feature type="transmembrane region" description="Helical" evidence="8">
    <location>
        <begin position="192"/>
        <end position="219"/>
    </location>
</feature>
<dbReference type="GO" id="GO:0006506">
    <property type="term" value="P:GPI anchor biosynthetic process"/>
    <property type="evidence" value="ECO:0007669"/>
    <property type="project" value="TreeGrafter"/>
</dbReference>
<name>A0A0N0DV90_LEPPY</name>
<feature type="transmembrane region" description="Helical" evidence="8">
    <location>
        <begin position="285"/>
        <end position="306"/>
    </location>
</feature>
<feature type="chain" id="PRO_5005846897" description="Mannosyltransferase" evidence="9">
    <location>
        <begin position="17"/>
        <end position="622"/>
    </location>
</feature>